<organism evidence="1 2">
    <name type="scientific">Cryptosporidium muris (strain RN66)</name>
    <dbReference type="NCBI Taxonomy" id="441375"/>
    <lineage>
        <taxon>Eukaryota</taxon>
        <taxon>Sar</taxon>
        <taxon>Alveolata</taxon>
        <taxon>Apicomplexa</taxon>
        <taxon>Conoidasida</taxon>
        <taxon>Coccidia</taxon>
        <taxon>Eucoccidiorida</taxon>
        <taxon>Eimeriorina</taxon>
        <taxon>Cryptosporidiidae</taxon>
        <taxon>Cryptosporidium</taxon>
    </lineage>
</organism>
<evidence type="ECO:0000313" key="1">
    <source>
        <dbReference type="EMBL" id="EEA06787.1"/>
    </source>
</evidence>
<sequence>MENPNLDANIVGLEVHCHYQQETDIIYTEDKWTYIFIVGSKTSYTIQSYKLLTTFRNVKFGFSKTGHLVYFYTSDKVGRRYLTYENLNKKPDKIA</sequence>
<dbReference type="Proteomes" id="UP000001460">
    <property type="component" value="Unassembled WGS sequence"/>
</dbReference>
<name>B6AF20_CRYMR</name>
<keyword evidence="2" id="KW-1185">Reference proteome</keyword>
<protein>
    <submittedName>
        <fullName evidence="1">Uncharacterized protein</fullName>
    </submittedName>
</protein>
<dbReference type="RefSeq" id="XP_002141136.1">
    <property type="nucleotide sequence ID" value="XM_002141100.1"/>
</dbReference>
<evidence type="ECO:0000313" key="2">
    <source>
        <dbReference type="Proteomes" id="UP000001460"/>
    </source>
</evidence>
<dbReference type="GeneID" id="6996280"/>
<gene>
    <name evidence="1" type="ORF">CMU_014630</name>
</gene>
<dbReference type="EMBL" id="DS989730">
    <property type="protein sequence ID" value="EEA06787.1"/>
    <property type="molecule type" value="Genomic_DNA"/>
</dbReference>
<dbReference type="VEuPathDB" id="CryptoDB:CMU_014630"/>
<proteinExistence type="predicted"/>
<reference evidence="1" key="1">
    <citation type="submission" date="2008-06" db="EMBL/GenBank/DDBJ databases">
        <authorList>
            <person name="Lorenzi H."/>
            <person name="Inman J."/>
            <person name="Miller J."/>
            <person name="Schobel S."/>
            <person name="Amedeo P."/>
            <person name="Caler E.V."/>
            <person name="da Silva J."/>
        </authorList>
    </citation>
    <scope>NUCLEOTIDE SEQUENCE [LARGE SCALE GENOMIC DNA]</scope>
    <source>
        <strain evidence="1">RN66</strain>
    </source>
</reference>
<accession>B6AF20</accession>
<dbReference type="AlphaFoldDB" id="B6AF20"/>